<proteinExistence type="predicted"/>
<dbReference type="RefSeq" id="WP_007311873.1">
    <property type="nucleotide sequence ID" value="NZ_AESD01000595.1"/>
</dbReference>
<gene>
    <name evidence="1" type="ORF">CWATWH0003_3893</name>
</gene>
<organism evidence="1 2">
    <name type="scientific">Crocosphaera watsonii WH 0003</name>
    <dbReference type="NCBI Taxonomy" id="423471"/>
    <lineage>
        <taxon>Bacteria</taxon>
        <taxon>Bacillati</taxon>
        <taxon>Cyanobacteriota</taxon>
        <taxon>Cyanophyceae</taxon>
        <taxon>Oscillatoriophycideae</taxon>
        <taxon>Chroococcales</taxon>
        <taxon>Aphanothecaceae</taxon>
        <taxon>Crocosphaera</taxon>
    </lineage>
</organism>
<protein>
    <submittedName>
        <fullName evidence="1">Uncharacterized protein</fullName>
    </submittedName>
</protein>
<dbReference type="PATRIC" id="fig|423471.3.peg.3648"/>
<evidence type="ECO:0000313" key="1">
    <source>
        <dbReference type="EMBL" id="EHJ11358.1"/>
    </source>
</evidence>
<dbReference type="GeneID" id="88767383"/>
<dbReference type="EMBL" id="AESD01000595">
    <property type="protein sequence ID" value="EHJ11358.1"/>
    <property type="molecule type" value="Genomic_DNA"/>
</dbReference>
<comment type="caution">
    <text evidence="1">The sequence shown here is derived from an EMBL/GenBank/DDBJ whole genome shotgun (WGS) entry which is preliminary data.</text>
</comment>
<dbReference type="AlphaFoldDB" id="G5J8X3"/>
<sequence>MAFPIVYVNTEGTRFESDLLPGGSTLAMRVRILESKKEQILLIDKLAAALLLIANFIWDQEIAIDDFFAFENAATPSSLETMRASLFVVLQKVITSKSDRNKFAGIVEAIAASKMINNSFAISFQTEGTHNYESITDEQIASLLQEIVINNMSTTLRLL</sequence>
<dbReference type="Proteomes" id="UP000003477">
    <property type="component" value="Unassembled WGS sequence"/>
</dbReference>
<name>G5J8X3_CROWT</name>
<evidence type="ECO:0000313" key="2">
    <source>
        <dbReference type="Proteomes" id="UP000003477"/>
    </source>
</evidence>
<accession>G5J8X3</accession>
<reference evidence="1 2" key="1">
    <citation type="journal article" date="2011" name="Front. Microbiol.">
        <title>Two Strains of Crocosphaera watsonii with Highly Conserved Genomes are Distinguished by Strain-Specific Features.</title>
        <authorList>
            <person name="Bench S.R."/>
            <person name="Ilikchyan I.N."/>
            <person name="Tripp H.J."/>
            <person name="Zehr J.P."/>
        </authorList>
    </citation>
    <scope>NUCLEOTIDE SEQUENCE [LARGE SCALE GENOMIC DNA]</scope>
    <source>
        <strain evidence="1 2">WH 0003</strain>
    </source>
</reference>